<evidence type="ECO:0000313" key="2">
    <source>
        <dbReference type="EMBL" id="MFC4873143.1"/>
    </source>
</evidence>
<dbReference type="Gene3D" id="1.10.10.470">
    <property type="entry name" value="Maltooligosyl trehalose synthase, domain 4"/>
    <property type="match status" value="1"/>
</dbReference>
<protein>
    <submittedName>
        <fullName evidence="2">Malto-oligosyltrehalose synthase</fullName>
        <ecNumber evidence="2">5.4.99.15</ecNumber>
    </submittedName>
</protein>
<feature type="domain" description="Glycosyl hydrolase family 13 catalytic" evidence="1">
    <location>
        <begin position="18"/>
        <end position="467"/>
    </location>
</feature>
<dbReference type="Pfam" id="PF00128">
    <property type="entry name" value="Alpha-amylase"/>
    <property type="match status" value="1"/>
</dbReference>
<proteinExistence type="predicted"/>
<name>A0ABV9T3X4_9BACT</name>
<dbReference type="InterPro" id="IPR013797">
    <property type="entry name" value="Maltooligo_trehalose_synth_4"/>
</dbReference>
<reference evidence="3" key="1">
    <citation type="journal article" date="2019" name="Int. J. Syst. Evol. Microbiol.">
        <title>The Global Catalogue of Microorganisms (GCM) 10K type strain sequencing project: providing services to taxonomists for standard genome sequencing and annotation.</title>
        <authorList>
            <consortium name="The Broad Institute Genomics Platform"/>
            <consortium name="The Broad Institute Genome Sequencing Center for Infectious Disease"/>
            <person name="Wu L."/>
            <person name="Ma J."/>
        </authorList>
    </citation>
    <scope>NUCLEOTIDE SEQUENCE [LARGE SCALE GENOMIC DNA]</scope>
    <source>
        <strain evidence="3">CGMCC 4.7466</strain>
    </source>
</reference>
<dbReference type="InterPro" id="IPR012767">
    <property type="entry name" value="Trehalose_TreY"/>
</dbReference>
<dbReference type="GO" id="GO:0047470">
    <property type="term" value="F:(1,4)-alpha-D-glucan 1-alpha-D-glucosylmutase activity"/>
    <property type="evidence" value="ECO:0007669"/>
    <property type="project" value="UniProtKB-EC"/>
</dbReference>
<dbReference type="EC" id="5.4.99.15" evidence="2"/>
<dbReference type="Gene3D" id="3.20.20.80">
    <property type="entry name" value="Glycosidases"/>
    <property type="match status" value="1"/>
</dbReference>
<dbReference type="PANTHER" id="PTHR10357:SF216">
    <property type="entry name" value="MALTOOLIGOSYL TREHALOSE SYNTHASE-RELATED"/>
    <property type="match status" value="1"/>
</dbReference>
<dbReference type="Gene3D" id="3.30.1590.10">
    <property type="entry name" value="Maltooligosyl trehalose synthase, domain 2"/>
    <property type="match status" value="1"/>
</dbReference>
<dbReference type="PANTHER" id="PTHR10357">
    <property type="entry name" value="ALPHA-AMYLASE FAMILY MEMBER"/>
    <property type="match status" value="1"/>
</dbReference>
<dbReference type="CDD" id="cd11336">
    <property type="entry name" value="AmyAc_MTSase"/>
    <property type="match status" value="1"/>
</dbReference>
<dbReference type="RefSeq" id="WP_377065726.1">
    <property type="nucleotide sequence ID" value="NZ_JBHSJJ010000009.1"/>
</dbReference>
<dbReference type="SMART" id="SM00642">
    <property type="entry name" value="Aamy"/>
    <property type="match status" value="1"/>
</dbReference>
<sequence length="895" mass="104341">MKIPSSTYRIQFSSAFNFKNLAAILDYLQAFNTDTVYASPVFQARQGSSHGYDIVNPHQINEELGGMYWLKEVREEMTQRGMMWLQDIVPNHMALDTNNPWLNDVWERGRQSEYYHFFDIDWGRGAHGKVLLPVLGEPLDEAVSQHKLKVDFGDKGFVLRYFDQQFMVSSETYAFILYRENGFSDDSWKLRFKNYPGVYLKWVQLKSAFIRYIHENNLLGEVEKSLKRINSSFDELKELIDIQYYIPAYWKETESRINYRRFFTINELIGLRMEDQNVFETYHKVIRELCAAGIFSGLRVDHIDGLFHPSQYLQELRKSVGEEMYILVEKILHLGETLPEKWAVQGTSGYDFMALLNHLFVSPDHRDVFKQGYQKFISRSVDCEKEAYEKKLYILNYRMKGELENLWSILNDLLTVNHIAWFEDQKVKQALTSFLAAFPVYRIYPDSFPLSSEQSHQLGVAYETALRYEPELKRELDFLQTLFKGQGNLHPSHMVYFVRRAQQLTGPLAAKGLEDTLFYNYNMLLSLNEVGDSPCGFGTEDSTFHKSMQERMRYLSHSLNATATHDTKRGEDARARLNVLSEMPSEWFQKVDEWHSLNQKIREDKDIPDKNEEYFIYQALLGSMPFDLNADAAFVERSRAYVQKSLREAKLHSSWSSPDVQYEQAVMDFVSAIVNHRGFRESFDPFCHRISFYGSILSLGQSLIKVTAPGIPDIYQGTELWDLSYVDPDNRRAVDYEQRQEYLTEMKAVEKDEGGYLLRLMKNYQDGKIKMFTLWRALRERAWQQALFTQGDYVPINMAERLKNKVLAFLRRSNDIWYLIVVLLPAGIVKRSLSYPLQNLELGKCFVDLPDGSVPTEWLNVFTGKEITTAGGLDLDDLLMAFPVALLKSSFNQTF</sequence>
<evidence type="ECO:0000313" key="3">
    <source>
        <dbReference type="Proteomes" id="UP001595818"/>
    </source>
</evidence>
<gene>
    <name evidence="2" type="primary">treY</name>
    <name evidence="2" type="ORF">ACFPFU_15700</name>
</gene>
<comment type="caution">
    <text evidence="2">The sequence shown here is derived from an EMBL/GenBank/DDBJ whole genome shotgun (WGS) entry which is preliminary data.</text>
</comment>
<dbReference type="Gene3D" id="1.10.150.200">
    <property type="entry name" value="Maltooligosyl trehalose synthase, domain 3"/>
    <property type="match status" value="1"/>
</dbReference>
<organism evidence="2 3">
    <name type="scientific">Negadavirga shengliensis</name>
    <dbReference type="NCBI Taxonomy" id="1389218"/>
    <lineage>
        <taxon>Bacteria</taxon>
        <taxon>Pseudomonadati</taxon>
        <taxon>Bacteroidota</taxon>
        <taxon>Cytophagia</taxon>
        <taxon>Cytophagales</taxon>
        <taxon>Cyclobacteriaceae</taxon>
        <taxon>Negadavirga</taxon>
    </lineage>
</organism>
<dbReference type="InterPro" id="IPR017853">
    <property type="entry name" value="GH"/>
</dbReference>
<evidence type="ECO:0000259" key="1">
    <source>
        <dbReference type="SMART" id="SM00642"/>
    </source>
</evidence>
<dbReference type="Proteomes" id="UP001595818">
    <property type="component" value="Unassembled WGS sequence"/>
</dbReference>
<dbReference type="EMBL" id="JBHSJJ010000009">
    <property type="protein sequence ID" value="MFC4873143.1"/>
    <property type="molecule type" value="Genomic_DNA"/>
</dbReference>
<dbReference type="InterPro" id="IPR006047">
    <property type="entry name" value="GH13_cat_dom"/>
</dbReference>
<keyword evidence="3" id="KW-1185">Reference proteome</keyword>
<accession>A0ABV9T3X4</accession>
<keyword evidence="2" id="KW-0413">Isomerase</keyword>
<dbReference type="SUPFAM" id="SSF51445">
    <property type="entry name" value="(Trans)glycosidases"/>
    <property type="match status" value="1"/>
</dbReference>
<dbReference type="NCBIfam" id="TIGR02401">
    <property type="entry name" value="trehalose_TreY"/>
    <property type="match status" value="1"/>
</dbReference>